<dbReference type="Proteomes" id="UP000327424">
    <property type="component" value="Chromosome"/>
</dbReference>
<keyword evidence="1" id="KW-0472">Membrane</keyword>
<name>A0A5J6WIA4_MORMI</name>
<feature type="transmembrane region" description="Helical" evidence="1">
    <location>
        <begin position="154"/>
        <end position="176"/>
    </location>
</feature>
<feature type="transmembrane region" description="Helical" evidence="1">
    <location>
        <begin position="124"/>
        <end position="142"/>
    </location>
</feature>
<evidence type="ECO:0000256" key="1">
    <source>
        <dbReference type="SAM" id="Phobius"/>
    </source>
</evidence>
<gene>
    <name evidence="2" type="ORF">FR932_03520</name>
</gene>
<dbReference type="EMBL" id="CP044399">
    <property type="protein sequence ID" value="QFI36958.1"/>
    <property type="molecule type" value="Genomic_DNA"/>
</dbReference>
<dbReference type="OrthoDB" id="5293851at2"/>
<keyword evidence="1" id="KW-0812">Transmembrane</keyword>
<dbReference type="KEGG" id="mmaa:FR932_03520"/>
<sequence length="285" mass="31262">MNNLDIAVTTPENKTNLPVKWLMTVLIIAITVLGLVRIADEKAHTMVDDSIVAAGASFAIARTLDAVISVVKSTELSVGVASIDIGEMLNPVSDLINKFTWVMTLAVGSLALQKILLMMMASKLANILLILASFALLMTMWIRGTKQYRKIAQSAFKVIVLIRFAVVLSLGLNIMVDKLFIDEQIQRQSSQIEGVTALVKGVQDGDAELAVKAEQGFVDAMKASWENATNKLKVETDKVAYMQQSIEDSIISFMELMALFLLKTILLPIGFLLMLKQLVFSKITL</sequence>
<organism evidence="2 3">
    <name type="scientific">Moritella marina ATCC 15381</name>
    <dbReference type="NCBI Taxonomy" id="1202962"/>
    <lineage>
        <taxon>Bacteria</taxon>
        <taxon>Pseudomonadati</taxon>
        <taxon>Pseudomonadota</taxon>
        <taxon>Gammaproteobacteria</taxon>
        <taxon>Alteromonadales</taxon>
        <taxon>Moritellaceae</taxon>
        <taxon>Moritella</taxon>
    </lineage>
</organism>
<keyword evidence="1" id="KW-1133">Transmembrane helix</keyword>
<keyword evidence="3" id="KW-1185">Reference proteome</keyword>
<proteinExistence type="predicted"/>
<reference evidence="2 3" key="1">
    <citation type="submission" date="2019-09" db="EMBL/GenBank/DDBJ databases">
        <title>Hybrid Assembly of the complete Genome of the Deep-Sea Bacterium Moritella marina from long Nanopore and Illumina reads.</title>
        <authorList>
            <person name="Magin S."/>
            <person name="Georgoulis A."/>
            <person name="Papadimitriou K."/>
            <person name="Iliakis G."/>
            <person name="Vorgias C.E."/>
        </authorList>
    </citation>
    <scope>NUCLEOTIDE SEQUENCE [LARGE SCALE GENOMIC DNA]</scope>
    <source>
        <strain evidence="2 3">MP-1</strain>
    </source>
</reference>
<feature type="transmembrane region" description="Helical" evidence="1">
    <location>
        <begin position="256"/>
        <end position="275"/>
    </location>
</feature>
<evidence type="ECO:0000313" key="2">
    <source>
        <dbReference type="EMBL" id="QFI36958.1"/>
    </source>
</evidence>
<accession>A0A5J6WIA4</accession>
<feature type="transmembrane region" description="Helical" evidence="1">
    <location>
        <begin position="21"/>
        <end position="39"/>
    </location>
</feature>
<dbReference type="AlphaFoldDB" id="A0A5J6WIA4"/>
<dbReference type="RefSeq" id="WP_019439908.1">
    <property type="nucleotide sequence ID" value="NZ_ALOE01000005.1"/>
</dbReference>
<evidence type="ECO:0000313" key="3">
    <source>
        <dbReference type="Proteomes" id="UP000327424"/>
    </source>
</evidence>
<protein>
    <submittedName>
        <fullName evidence="2">Uncharacterized protein</fullName>
    </submittedName>
</protein>